<evidence type="ECO:0000256" key="5">
    <source>
        <dbReference type="ARBA" id="ARBA00022741"/>
    </source>
</evidence>
<dbReference type="InterPro" id="IPR017871">
    <property type="entry name" value="ABC_transporter-like_CS"/>
</dbReference>
<proteinExistence type="inferred from homology"/>
<dbReference type="Gene3D" id="3.40.50.300">
    <property type="entry name" value="P-loop containing nucleotide triphosphate hydrolases"/>
    <property type="match status" value="2"/>
</dbReference>
<evidence type="ECO:0000256" key="2">
    <source>
        <dbReference type="ARBA" id="ARBA00009726"/>
    </source>
</evidence>
<name>J4UQX1_BEAB2</name>
<comment type="subcellular location">
    <subcellularLocation>
        <location evidence="1">Membrane</location>
        <topology evidence="1">Multi-pass membrane protein</topology>
    </subcellularLocation>
</comment>
<dbReference type="GO" id="GO:0016887">
    <property type="term" value="F:ATP hydrolysis activity"/>
    <property type="evidence" value="ECO:0007669"/>
    <property type="project" value="InterPro"/>
</dbReference>
<feature type="transmembrane region" description="Helical" evidence="9">
    <location>
        <begin position="977"/>
        <end position="1001"/>
    </location>
</feature>
<sequence length="1431" mass="156569">MYSDRDGTATKQSQSAYDSRVRYLRLATSVLVSIGFGAAIADGEYGRAIIQWPADPVWALHWDRLLWVGLTADAALLMSKIDRANAPILWLHTISLYMQQDAISTHHSALRGALMSLMLIVFRLLRNSPARETSEVALLVPLQLFCVILCVLVQLSIPRRPQLFTNKGHAVDAESSSSVLVRYSMFWCHAALDIASKSDTLSTMPALNYETRASSQSVITVPSSRPYVWNRILAERLSTFVKQYIVVAMRAAFAFAPPYCLERLLQCLESSETVSSRAWMWFAGMGASAIVETVASNHTAWTQMSEIGIPVKAQLIDSIFRKQLGKKDCREEKIASTRASQVPDVINVVSADSNALSFYAAIAYILPFRLFKFLLAVLFLYWLLGWQSTLAAVVATLACFSAHRSTVKQTNAARKTLRSSRDRTTAVLKEAFFSLREIKFSSLESQWESHIGAVREQELRDLSWSRTAVTIRGIWDTAGPFLVVIAALCAYMYTGGSITPSIVFPMMNVLYQLQDTLSFVPTALNDYFHSIDTSGRIDKYLASAEQPLLAEPSPSGNIIFENVTIAWPSDHVSEVGDDIESKTEPARFSLRDLNMAFPFGELSIVSGKTGSGKSLLLAGILDEAELVQGHIKAPSAQGCPNSVAYVAQVPWLHSGTIQENILFNSPLDREKYNRVIAACALVPDFYALADGDQTQIGRRGVKLSGGQRTRVAFARALYSSAKTLILDDIFSTLDTQVSKEISCALTGEICKGRTRVLVTHHVSLCLPHAKYLVHLENSKVLYSGTPESAPKSILQMDAEDTKGMRTSGPASASSTLSHTGAATKVETGDAIERKKVSKSEWNSYQSYFIAAGGIKFGATFALLLVVSRLLNALTSYLLGRIKSHGPSRTASSELATLQEDPTLFYSISLYIGAVALVIITTSLSKLHTDASTLRAARVLFRQMTFTVLRMPLTWLDVAPVGAMLKAFTVDVRSVDELMLATLASFIDSAINVLTAICIGLYTSKYTSIATILLVAWCSKLVSRYKKASAMVRRTDGGPMADILEHITSTSAGIATIRAFGASNTYIEAMQRYLDAESTAKRHFYIFSRWLTLQMSLLGIVFAMITGVLLLTSDSTNNVARVGFSLTFVMSLSNMISTTFSKFGYLELYMSSISSVMQYTELDIEDPSGNDVAADWPSAGQIDVHDLQVGYSTSLPPALKSVSFHVKRGEKVGIVGRTGAGKSTLTLSLLRLLNVQKGSISIDSIDISTIKVGDLRSRIGFIPQAPTLFCGTIRSSLDYFVQLSDGKINDALRHVGLLAEEGGADSGRFTAESPVAAGGENMSHGQRQLLCLARIILKNPMVIILDEATSAVDGETDSMIQDVIRKLFHGTLIVVAHRLETIVSFDRVLVMGDGTLLEDGTPEELMNRKGAFYSLVEESQNSSFLRKAIMGR</sequence>
<dbReference type="Proteomes" id="UP000002762">
    <property type="component" value="Unassembled WGS sequence"/>
</dbReference>
<dbReference type="HOGENOM" id="CLU_000604_27_6_1"/>
<feature type="domain" description="ABC transmembrane type-1" evidence="11">
    <location>
        <begin position="861"/>
        <end position="1147"/>
    </location>
</feature>
<gene>
    <name evidence="12" type="ORF">BBA_03577</name>
</gene>
<dbReference type="Pfam" id="PF00664">
    <property type="entry name" value="ABC_membrane"/>
    <property type="match status" value="2"/>
</dbReference>
<dbReference type="InterPro" id="IPR011527">
    <property type="entry name" value="ABC1_TM_dom"/>
</dbReference>
<evidence type="ECO:0000256" key="4">
    <source>
        <dbReference type="ARBA" id="ARBA00022692"/>
    </source>
</evidence>
<dbReference type="GO" id="GO:0005524">
    <property type="term" value="F:ATP binding"/>
    <property type="evidence" value="ECO:0007669"/>
    <property type="project" value="UniProtKB-KW"/>
</dbReference>
<evidence type="ECO:0000259" key="11">
    <source>
        <dbReference type="PROSITE" id="PS50929"/>
    </source>
</evidence>
<dbReference type="SUPFAM" id="SSF90123">
    <property type="entry name" value="ABC transporter transmembrane region"/>
    <property type="match status" value="2"/>
</dbReference>
<feature type="transmembrane region" description="Helical" evidence="9">
    <location>
        <begin position="108"/>
        <end position="125"/>
    </location>
</feature>
<organism evidence="12 13">
    <name type="scientific">Beauveria bassiana (strain ARSEF 2860)</name>
    <name type="common">White muscardine disease fungus</name>
    <name type="synonym">Tritirachium shiotae</name>
    <dbReference type="NCBI Taxonomy" id="655819"/>
    <lineage>
        <taxon>Eukaryota</taxon>
        <taxon>Fungi</taxon>
        <taxon>Dikarya</taxon>
        <taxon>Ascomycota</taxon>
        <taxon>Pezizomycotina</taxon>
        <taxon>Sordariomycetes</taxon>
        <taxon>Hypocreomycetidae</taxon>
        <taxon>Hypocreales</taxon>
        <taxon>Cordycipitaceae</taxon>
        <taxon>Beauveria</taxon>
    </lineage>
</organism>
<dbReference type="PROSITE" id="PS50893">
    <property type="entry name" value="ABC_TRANSPORTER_2"/>
    <property type="match status" value="2"/>
</dbReference>
<dbReference type="PROSITE" id="PS50929">
    <property type="entry name" value="ABC_TM1F"/>
    <property type="match status" value="2"/>
</dbReference>
<accession>J4UQX1</accession>
<keyword evidence="8 9" id="KW-0472">Membrane</keyword>
<keyword evidence="13" id="KW-1185">Reference proteome</keyword>
<feature type="transmembrane region" description="Helical" evidence="9">
    <location>
        <begin position="903"/>
        <end position="926"/>
    </location>
</feature>
<dbReference type="SUPFAM" id="SSF52540">
    <property type="entry name" value="P-loop containing nucleoside triphosphate hydrolases"/>
    <property type="match status" value="2"/>
</dbReference>
<feature type="transmembrane region" description="Helical" evidence="9">
    <location>
        <begin position="137"/>
        <end position="157"/>
    </location>
</feature>
<dbReference type="InterPro" id="IPR036640">
    <property type="entry name" value="ABC1_TM_sf"/>
</dbReference>
<dbReference type="InterPro" id="IPR027417">
    <property type="entry name" value="P-loop_NTPase"/>
</dbReference>
<reference evidence="12 13" key="1">
    <citation type="journal article" date="2012" name="Sci. Rep.">
        <title>Genomic perspectives on the evolution of fungal entomopathogenicity in Beauveria bassiana.</title>
        <authorList>
            <person name="Xiao G."/>
            <person name="Ying S.H."/>
            <person name="Zheng P."/>
            <person name="Wang Z.L."/>
            <person name="Zhang S."/>
            <person name="Xie X.Q."/>
            <person name="Shang Y."/>
            <person name="St Leger R.J."/>
            <person name="Zhao G.P."/>
            <person name="Wang C."/>
            <person name="Feng M.G."/>
        </authorList>
    </citation>
    <scope>NUCLEOTIDE SEQUENCE [LARGE SCALE GENOMIC DNA]</scope>
    <source>
        <strain evidence="12 13">ARSEF 2860</strain>
    </source>
</reference>
<dbReference type="GO" id="GO:0140359">
    <property type="term" value="F:ABC-type transporter activity"/>
    <property type="evidence" value="ECO:0007669"/>
    <property type="project" value="InterPro"/>
</dbReference>
<keyword evidence="4 9" id="KW-0812">Transmembrane</keyword>
<feature type="transmembrane region" description="Helical" evidence="9">
    <location>
        <begin position="938"/>
        <end position="957"/>
    </location>
</feature>
<keyword evidence="5" id="KW-0547">Nucleotide-binding</keyword>
<dbReference type="PANTHER" id="PTHR24223:SF456">
    <property type="entry name" value="MULTIDRUG RESISTANCE-ASSOCIATED PROTEIN LETHAL(2)03659"/>
    <property type="match status" value="1"/>
</dbReference>
<keyword evidence="3" id="KW-0813">Transport</keyword>
<evidence type="ECO:0000256" key="8">
    <source>
        <dbReference type="ARBA" id="ARBA00023136"/>
    </source>
</evidence>
<dbReference type="CDD" id="cd03250">
    <property type="entry name" value="ABCC_MRP_domain1"/>
    <property type="match status" value="1"/>
</dbReference>
<keyword evidence="6" id="KW-0067">ATP-binding</keyword>
<dbReference type="STRING" id="655819.J4UQX1"/>
<evidence type="ECO:0000256" key="9">
    <source>
        <dbReference type="SAM" id="Phobius"/>
    </source>
</evidence>
<dbReference type="CDD" id="cd18604">
    <property type="entry name" value="ABC_6TM_VMR1_D2_like"/>
    <property type="match status" value="1"/>
</dbReference>
<evidence type="ECO:0000313" key="13">
    <source>
        <dbReference type="Proteomes" id="UP000002762"/>
    </source>
</evidence>
<evidence type="ECO:0000256" key="1">
    <source>
        <dbReference type="ARBA" id="ARBA00004141"/>
    </source>
</evidence>
<dbReference type="FunFam" id="3.40.50.300:FF:000838">
    <property type="entry name" value="ABC multidrug transporter (Eurofung)"/>
    <property type="match status" value="1"/>
</dbReference>
<dbReference type="OrthoDB" id="6500128at2759"/>
<feature type="transmembrane region" description="Helical" evidence="9">
    <location>
        <begin position="1122"/>
        <end position="1144"/>
    </location>
</feature>
<dbReference type="GeneID" id="19886589"/>
<feature type="transmembrane region" description="Helical" evidence="9">
    <location>
        <begin position="1089"/>
        <end position="1110"/>
    </location>
</feature>
<dbReference type="Pfam" id="PF00005">
    <property type="entry name" value="ABC_tran"/>
    <property type="match status" value="2"/>
</dbReference>
<protein>
    <submittedName>
        <fullName evidence="12">ABC multidrug transporter</fullName>
    </submittedName>
</protein>
<dbReference type="InterPro" id="IPR003439">
    <property type="entry name" value="ABC_transporter-like_ATP-bd"/>
</dbReference>
<dbReference type="Gene3D" id="1.20.1560.10">
    <property type="entry name" value="ABC transporter type 1, transmembrane domain"/>
    <property type="match status" value="2"/>
</dbReference>
<evidence type="ECO:0000313" key="12">
    <source>
        <dbReference type="EMBL" id="EJP67797.1"/>
    </source>
</evidence>
<feature type="domain" description="ABC transporter" evidence="10">
    <location>
        <begin position="1183"/>
        <end position="1417"/>
    </location>
</feature>
<dbReference type="RefSeq" id="XP_008596896.1">
    <property type="nucleotide sequence ID" value="XM_008598674.1"/>
</dbReference>
<dbReference type="InterPro" id="IPR003593">
    <property type="entry name" value="AAA+_ATPase"/>
</dbReference>
<evidence type="ECO:0000256" key="6">
    <source>
        <dbReference type="ARBA" id="ARBA00022840"/>
    </source>
</evidence>
<dbReference type="SMART" id="SM00382">
    <property type="entry name" value="AAA"/>
    <property type="match status" value="2"/>
</dbReference>
<dbReference type="PROSITE" id="PS00211">
    <property type="entry name" value="ABC_TRANSPORTER_1"/>
    <property type="match status" value="2"/>
</dbReference>
<evidence type="ECO:0000256" key="7">
    <source>
        <dbReference type="ARBA" id="ARBA00022989"/>
    </source>
</evidence>
<evidence type="ECO:0000259" key="10">
    <source>
        <dbReference type="PROSITE" id="PS50893"/>
    </source>
</evidence>
<dbReference type="InParanoid" id="J4UQX1"/>
<evidence type="ECO:0000256" key="3">
    <source>
        <dbReference type="ARBA" id="ARBA00022448"/>
    </source>
</evidence>
<feature type="transmembrane region" description="Helical" evidence="9">
    <location>
        <begin position="23"/>
        <end position="41"/>
    </location>
</feature>
<dbReference type="GO" id="GO:0016020">
    <property type="term" value="C:membrane"/>
    <property type="evidence" value="ECO:0007669"/>
    <property type="project" value="UniProtKB-SubCell"/>
</dbReference>
<feature type="domain" description="ABC transporter" evidence="10">
    <location>
        <begin position="558"/>
        <end position="802"/>
    </location>
</feature>
<feature type="domain" description="ABC transmembrane type-1" evidence="11">
    <location>
        <begin position="245"/>
        <end position="527"/>
    </location>
</feature>
<comment type="similarity">
    <text evidence="2">Belongs to the ABC transporter superfamily. ABCC family. Conjugate transporter (TC 3.A.1.208) subfamily.</text>
</comment>
<dbReference type="EMBL" id="JH725156">
    <property type="protein sequence ID" value="EJP67797.1"/>
    <property type="molecule type" value="Genomic_DNA"/>
</dbReference>
<dbReference type="PANTHER" id="PTHR24223">
    <property type="entry name" value="ATP-BINDING CASSETTE SUB-FAMILY C"/>
    <property type="match status" value="1"/>
</dbReference>
<keyword evidence="7 9" id="KW-1133">Transmembrane helix</keyword>
<dbReference type="InterPro" id="IPR050173">
    <property type="entry name" value="ABC_transporter_C-like"/>
</dbReference>